<reference evidence="7" key="2">
    <citation type="submission" date="2023-06" db="EMBL/GenBank/DDBJ databases">
        <authorList>
            <consortium name="Lawrence Berkeley National Laboratory"/>
            <person name="Haridas S."/>
            <person name="Hensen N."/>
            <person name="Bonometti L."/>
            <person name="Westerberg I."/>
            <person name="Brannstrom I.O."/>
            <person name="Guillou S."/>
            <person name="Cros-Aarteil S."/>
            <person name="Calhoun S."/>
            <person name="Kuo A."/>
            <person name="Mondo S."/>
            <person name="Pangilinan J."/>
            <person name="Riley R."/>
            <person name="Labutti K."/>
            <person name="Andreopoulos B."/>
            <person name="Lipzen A."/>
            <person name="Chen C."/>
            <person name="Yanf M."/>
            <person name="Daum C."/>
            <person name="Ng V."/>
            <person name="Clum A."/>
            <person name="Steindorff A."/>
            <person name="Ohm R."/>
            <person name="Martin F."/>
            <person name="Silar P."/>
            <person name="Natvig D."/>
            <person name="Lalanne C."/>
            <person name="Gautier V."/>
            <person name="Ament-Velasquez S.L."/>
            <person name="Kruys A."/>
            <person name="Hutchinson M.I."/>
            <person name="Powell A.J."/>
            <person name="Barry K."/>
            <person name="Miller A.N."/>
            <person name="Grigoriev I.V."/>
            <person name="Debuchy R."/>
            <person name="Gladieux P."/>
            <person name="Thoren M.H."/>
            <person name="Johannesson H."/>
        </authorList>
    </citation>
    <scope>NUCLEOTIDE SEQUENCE</scope>
    <source>
        <strain evidence="7">CBS 560.94</strain>
    </source>
</reference>
<dbReference type="GeneID" id="87867824"/>
<feature type="transmembrane region" description="Helical" evidence="6">
    <location>
        <begin position="574"/>
        <end position="596"/>
    </location>
</feature>
<comment type="caution">
    <text evidence="7">The sequence shown here is derived from an EMBL/GenBank/DDBJ whole genome shotgun (WGS) entry which is preliminary data.</text>
</comment>
<evidence type="ECO:0000256" key="6">
    <source>
        <dbReference type="SAM" id="Phobius"/>
    </source>
</evidence>
<feature type="transmembrane region" description="Helical" evidence="6">
    <location>
        <begin position="262"/>
        <end position="280"/>
    </location>
</feature>
<name>A0AAE0JDA2_9PEZI</name>
<evidence type="ECO:0000256" key="3">
    <source>
        <dbReference type="ARBA" id="ARBA00022989"/>
    </source>
</evidence>
<dbReference type="PANTHER" id="PTHR10924:SF6">
    <property type="entry name" value="SOLUTE CARRIER FAMILY 49 MEMBER A3"/>
    <property type="match status" value="1"/>
</dbReference>
<feature type="transmembrane region" description="Helical" evidence="6">
    <location>
        <begin position="392"/>
        <end position="417"/>
    </location>
</feature>
<organism evidence="7 8">
    <name type="scientific">Neurospora tetraspora</name>
    <dbReference type="NCBI Taxonomy" id="94610"/>
    <lineage>
        <taxon>Eukaryota</taxon>
        <taxon>Fungi</taxon>
        <taxon>Dikarya</taxon>
        <taxon>Ascomycota</taxon>
        <taxon>Pezizomycotina</taxon>
        <taxon>Sordariomycetes</taxon>
        <taxon>Sordariomycetidae</taxon>
        <taxon>Sordariales</taxon>
        <taxon>Sordariaceae</taxon>
        <taxon>Neurospora</taxon>
    </lineage>
</organism>
<evidence type="ECO:0000256" key="2">
    <source>
        <dbReference type="ARBA" id="ARBA00022692"/>
    </source>
</evidence>
<feature type="compositionally biased region" description="Gly residues" evidence="5">
    <location>
        <begin position="219"/>
        <end position="231"/>
    </location>
</feature>
<sequence>SSLRSPSRGGSAKGRHHQAQGQGRWQELRDTMDVDHDHDHDHDHDQATIHSSRHSHHTTCSHRDSHDDCPQARLSYPHTKLPGTTNFNLNGNGSSSRTASSGNGSSSSSNNMKKKRSDIEIVGIEMKESPSKNNNNSTTTRTTTMIGDEKRRVGNRGGVSDSEKKSGIGSSGSSGSRSRSASTDSGSGSVVSTTLGAGTGTGIRCITEGTAVSRSAGETAGGGGGGVGLGIDGADDNDENEQRVERDSEGRPVVYKVYKRRWFGLVQLTLLNIIVSWDWLTFSPVAAHAAAYFRTTETTINWLSTAFLFAFTFITPLVIYVLHLGPKLSITTAAALLLIGNWVRYSGSHSSSPTGGHFGVVMFGQILVGLAQPFVLAAPARYSDLWFTNRGRVAATALTSLANPFGAALGQLIVPFWVNEPSDVSKMVLYVSIISSICSVPAFFIPSRPPTPAAPSSTTPKLTLRTSAAILLGHAEFWLLFIPFAVYVGTFNSLSSLLNQVMEPYGYTDEEAGIAGAVLIVVGLVVSAITSPIIDRTKAFLTTIRIAVPLIGICYLIFLWMPSTRASAGLAGPYVILAILGAASFSLVPVVVEFLVEVTHPISPEVTSTLAWSGGQVLGGVFIIVSGALKEEKGRGGRPDGNMYWALVFHAVVAMVAVPVPLCLGLFGRGDRVSLRRVRSDDGRGDGFGAEGTA</sequence>
<protein>
    <submittedName>
        <fullName evidence="7">Major facilitator superfamily domain-containing protein</fullName>
    </submittedName>
</protein>
<dbReference type="InterPro" id="IPR049680">
    <property type="entry name" value="FLVCR1-2_SLC49-like"/>
</dbReference>
<proteinExistence type="predicted"/>
<keyword evidence="3 6" id="KW-1133">Transmembrane helix</keyword>
<dbReference type="RefSeq" id="XP_062680834.1">
    <property type="nucleotide sequence ID" value="XM_062830670.1"/>
</dbReference>
<feature type="transmembrane region" description="Helical" evidence="6">
    <location>
        <begin position="357"/>
        <end position="380"/>
    </location>
</feature>
<dbReference type="Pfam" id="PF07690">
    <property type="entry name" value="MFS_1"/>
    <property type="match status" value="1"/>
</dbReference>
<feature type="transmembrane region" description="Helical" evidence="6">
    <location>
        <begin position="300"/>
        <end position="321"/>
    </location>
</feature>
<feature type="compositionally biased region" description="Low complexity" evidence="5">
    <location>
        <begin position="133"/>
        <end position="144"/>
    </location>
</feature>
<evidence type="ECO:0000313" key="7">
    <source>
        <dbReference type="EMBL" id="KAK3343041.1"/>
    </source>
</evidence>
<feature type="non-terminal residue" evidence="7">
    <location>
        <position position="694"/>
    </location>
</feature>
<evidence type="ECO:0000256" key="1">
    <source>
        <dbReference type="ARBA" id="ARBA00004141"/>
    </source>
</evidence>
<feature type="transmembrane region" description="Helical" evidence="6">
    <location>
        <begin position="468"/>
        <end position="492"/>
    </location>
</feature>
<evidence type="ECO:0000313" key="8">
    <source>
        <dbReference type="Proteomes" id="UP001278500"/>
    </source>
</evidence>
<feature type="transmembrane region" description="Helical" evidence="6">
    <location>
        <begin position="608"/>
        <end position="629"/>
    </location>
</feature>
<keyword evidence="8" id="KW-1185">Reference proteome</keyword>
<dbReference type="Gene3D" id="1.20.1250.20">
    <property type="entry name" value="MFS general substrate transporter like domains"/>
    <property type="match status" value="2"/>
</dbReference>
<feature type="compositionally biased region" description="Low complexity" evidence="5">
    <location>
        <begin position="167"/>
        <end position="195"/>
    </location>
</feature>
<feature type="compositionally biased region" description="Basic and acidic residues" evidence="5">
    <location>
        <begin position="61"/>
        <end position="70"/>
    </location>
</feature>
<gene>
    <name evidence="7" type="ORF">B0H65DRAFT_576844</name>
</gene>
<keyword evidence="2 6" id="KW-0812">Transmembrane</keyword>
<dbReference type="AlphaFoldDB" id="A0AAE0JDA2"/>
<dbReference type="GO" id="GO:0022857">
    <property type="term" value="F:transmembrane transporter activity"/>
    <property type="evidence" value="ECO:0007669"/>
    <property type="project" value="InterPro"/>
</dbReference>
<feature type="region of interest" description="Disordered" evidence="5">
    <location>
        <begin position="214"/>
        <end position="247"/>
    </location>
</feature>
<dbReference type="PANTHER" id="PTHR10924">
    <property type="entry name" value="MAJOR FACILITATOR SUPERFAMILY PROTEIN-RELATED"/>
    <property type="match status" value="1"/>
</dbReference>
<dbReference type="GO" id="GO:0016020">
    <property type="term" value="C:membrane"/>
    <property type="evidence" value="ECO:0007669"/>
    <property type="project" value="UniProtKB-SubCell"/>
</dbReference>
<dbReference type="EMBL" id="JAUEPP010000005">
    <property type="protein sequence ID" value="KAK3343041.1"/>
    <property type="molecule type" value="Genomic_DNA"/>
</dbReference>
<dbReference type="Proteomes" id="UP001278500">
    <property type="component" value="Unassembled WGS sequence"/>
</dbReference>
<dbReference type="InterPro" id="IPR036259">
    <property type="entry name" value="MFS_trans_sf"/>
</dbReference>
<feature type="transmembrane region" description="Helical" evidence="6">
    <location>
        <begin position="429"/>
        <end position="447"/>
    </location>
</feature>
<dbReference type="InterPro" id="IPR011701">
    <property type="entry name" value="MFS"/>
</dbReference>
<accession>A0AAE0JDA2</accession>
<feature type="transmembrane region" description="Helical" evidence="6">
    <location>
        <begin position="512"/>
        <end position="534"/>
    </location>
</feature>
<feature type="compositionally biased region" description="Low complexity" evidence="5">
    <location>
        <begin position="90"/>
        <end position="111"/>
    </location>
</feature>
<feature type="transmembrane region" description="Helical" evidence="6">
    <location>
        <begin position="546"/>
        <end position="562"/>
    </location>
</feature>
<feature type="compositionally biased region" description="Basic residues" evidence="5">
    <location>
        <begin position="51"/>
        <end position="60"/>
    </location>
</feature>
<dbReference type="SUPFAM" id="SSF103473">
    <property type="entry name" value="MFS general substrate transporter"/>
    <property type="match status" value="1"/>
</dbReference>
<feature type="transmembrane region" description="Helical" evidence="6">
    <location>
        <begin position="644"/>
        <end position="667"/>
    </location>
</feature>
<keyword evidence="4 6" id="KW-0472">Membrane</keyword>
<comment type="subcellular location">
    <subcellularLocation>
        <location evidence="1">Membrane</location>
        <topology evidence="1">Multi-pass membrane protein</topology>
    </subcellularLocation>
</comment>
<feature type="compositionally biased region" description="Basic and acidic residues" evidence="5">
    <location>
        <begin position="26"/>
        <end position="47"/>
    </location>
</feature>
<feature type="region of interest" description="Disordered" evidence="5">
    <location>
        <begin position="1"/>
        <end position="195"/>
    </location>
</feature>
<evidence type="ECO:0000256" key="4">
    <source>
        <dbReference type="ARBA" id="ARBA00023136"/>
    </source>
</evidence>
<reference evidence="7" key="1">
    <citation type="journal article" date="2023" name="Mol. Phylogenet. Evol.">
        <title>Genome-scale phylogeny and comparative genomics of the fungal order Sordariales.</title>
        <authorList>
            <person name="Hensen N."/>
            <person name="Bonometti L."/>
            <person name="Westerberg I."/>
            <person name="Brannstrom I.O."/>
            <person name="Guillou S."/>
            <person name="Cros-Aarteil S."/>
            <person name="Calhoun S."/>
            <person name="Haridas S."/>
            <person name="Kuo A."/>
            <person name="Mondo S."/>
            <person name="Pangilinan J."/>
            <person name="Riley R."/>
            <person name="LaButti K."/>
            <person name="Andreopoulos B."/>
            <person name="Lipzen A."/>
            <person name="Chen C."/>
            <person name="Yan M."/>
            <person name="Daum C."/>
            <person name="Ng V."/>
            <person name="Clum A."/>
            <person name="Steindorff A."/>
            <person name="Ohm R.A."/>
            <person name="Martin F."/>
            <person name="Silar P."/>
            <person name="Natvig D.O."/>
            <person name="Lalanne C."/>
            <person name="Gautier V."/>
            <person name="Ament-Velasquez S.L."/>
            <person name="Kruys A."/>
            <person name="Hutchinson M.I."/>
            <person name="Powell A.J."/>
            <person name="Barry K."/>
            <person name="Miller A.N."/>
            <person name="Grigoriev I.V."/>
            <person name="Debuchy R."/>
            <person name="Gladieux P."/>
            <person name="Hiltunen Thoren M."/>
            <person name="Johannesson H."/>
        </authorList>
    </citation>
    <scope>NUCLEOTIDE SEQUENCE</scope>
    <source>
        <strain evidence="7">CBS 560.94</strain>
    </source>
</reference>
<evidence type="ECO:0000256" key="5">
    <source>
        <dbReference type="SAM" id="MobiDB-lite"/>
    </source>
</evidence>